<comment type="caution">
    <text evidence="6">The sequence shown here is derived from an EMBL/GenBank/DDBJ whole genome shotgun (WGS) entry which is preliminary data.</text>
</comment>
<sequence>MAPRPSPAARPDKMPKQPTDHTTEARLAPGFNATRRRFIGRAVQGAALVPLAASANTVGVAGNGSGPGIAVPIGGALRYDNHEVWARLVELAGGPGVRFAVFATAAGNPERSAGQIMQALRRHGAEPVHIAVAPGLRGVDVAAAVQDERWITTVLGCRGVFFAGGAQERITATLQPGGQPTPLLNAVWSVFNAGGVVAGTSAGAAVMSRLMFRDAQSVMKVLKGQLTDGRETDRGLGFVGPDLFIDQHFLKRGRIGRMLPLMTARGYQLGLGVEENSAAIVRGDQIEVIGARGALLADLREATHGRQGPVWELQGALLSFLDRGDRYDLTRRSLQPSATKAAEPVIDANAPSFKPYFNDRPFHLDILGDNTIANAMAHLIDNTATEVLGLAADVMPAADDPAPDLAFEFRLHKRPESRGWFSGALGGEDYSVAHLGLDVRPVRISLPLYTPWRR</sequence>
<dbReference type="PANTHER" id="PTHR36175:SF1">
    <property type="entry name" value="CYANOPHYCINASE"/>
    <property type="match status" value="1"/>
</dbReference>
<dbReference type="InterPro" id="IPR005320">
    <property type="entry name" value="Peptidase_S51"/>
</dbReference>
<keyword evidence="6" id="KW-0121">Carboxypeptidase</keyword>
<evidence type="ECO:0000256" key="5">
    <source>
        <dbReference type="SAM" id="MobiDB-lite"/>
    </source>
</evidence>
<dbReference type="EC" id="3.4.15.6" evidence="6"/>
<reference evidence="6 7" key="1">
    <citation type="submission" date="2024-04" db="EMBL/GenBank/DDBJ databases">
        <title>Novel species of the genus Ideonella isolated from streams.</title>
        <authorList>
            <person name="Lu H."/>
        </authorList>
    </citation>
    <scope>NUCLEOTIDE SEQUENCE [LARGE SCALE GENOMIC DNA]</scope>
    <source>
        <strain evidence="6 7">LYT19W</strain>
    </source>
</reference>
<keyword evidence="7" id="KW-1185">Reference proteome</keyword>
<proteinExistence type="inferred from homology"/>
<protein>
    <submittedName>
        <fullName evidence="6">Cyanophycinase</fullName>
        <ecNumber evidence="6">3.4.15.6</ecNumber>
    </submittedName>
</protein>
<comment type="similarity">
    <text evidence="1">Belongs to the peptidase S51 family.</text>
</comment>
<evidence type="ECO:0000256" key="1">
    <source>
        <dbReference type="ARBA" id="ARBA00006534"/>
    </source>
</evidence>
<dbReference type="SUPFAM" id="SSF52317">
    <property type="entry name" value="Class I glutamine amidotransferase-like"/>
    <property type="match status" value="1"/>
</dbReference>
<evidence type="ECO:0000313" key="7">
    <source>
        <dbReference type="Proteomes" id="UP001379945"/>
    </source>
</evidence>
<organism evidence="6 7">
    <name type="scientific">Ideonella margarita</name>
    <dbReference type="NCBI Taxonomy" id="2984191"/>
    <lineage>
        <taxon>Bacteria</taxon>
        <taxon>Pseudomonadati</taxon>
        <taxon>Pseudomonadota</taxon>
        <taxon>Betaproteobacteria</taxon>
        <taxon>Burkholderiales</taxon>
        <taxon>Sphaerotilaceae</taxon>
        <taxon>Ideonella</taxon>
    </lineage>
</organism>
<dbReference type="EMBL" id="JBBUTI010000001">
    <property type="protein sequence ID" value="MEK8045168.1"/>
    <property type="molecule type" value="Genomic_DNA"/>
</dbReference>
<dbReference type="Gene3D" id="3.40.50.880">
    <property type="match status" value="1"/>
</dbReference>
<dbReference type="GO" id="GO:0004180">
    <property type="term" value="F:carboxypeptidase activity"/>
    <property type="evidence" value="ECO:0007669"/>
    <property type="project" value="UniProtKB-KW"/>
</dbReference>
<feature type="compositionally biased region" description="Basic and acidic residues" evidence="5">
    <location>
        <begin position="10"/>
        <end position="23"/>
    </location>
</feature>
<evidence type="ECO:0000313" key="6">
    <source>
        <dbReference type="EMBL" id="MEK8045168.1"/>
    </source>
</evidence>
<dbReference type="CDD" id="cd03145">
    <property type="entry name" value="GAT1_cyanophycinase"/>
    <property type="match status" value="1"/>
</dbReference>
<dbReference type="Pfam" id="PF03575">
    <property type="entry name" value="Peptidase_S51"/>
    <property type="match status" value="1"/>
</dbReference>
<dbReference type="GO" id="GO:0008241">
    <property type="term" value="F:peptidyl-dipeptidase activity"/>
    <property type="evidence" value="ECO:0007669"/>
    <property type="project" value="UniProtKB-EC"/>
</dbReference>
<feature type="region of interest" description="Disordered" evidence="5">
    <location>
        <begin position="1"/>
        <end position="23"/>
    </location>
</feature>
<dbReference type="RefSeq" id="WP_341397313.1">
    <property type="nucleotide sequence ID" value="NZ_JBBUTI010000001.1"/>
</dbReference>
<keyword evidence="2" id="KW-0645">Protease</keyword>
<gene>
    <name evidence="6" type="ORF">AACH00_02260</name>
</gene>
<name>A0ABU9C092_9BURK</name>
<evidence type="ECO:0000256" key="3">
    <source>
        <dbReference type="ARBA" id="ARBA00022801"/>
    </source>
</evidence>
<evidence type="ECO:0000256" key="2">
    <source>
        <dbReference type="ARBA" id="ARBA00022670"/>
    </source>
</evidence>
<dbReference type="PANTHER" id="PTHR36175">
    <property type="entry name" value="CYANOPHYCINASE"/>
    <property type="match status" value="1"/>
</dbReference>
<keyword evidence="3 6" id="KW-0378">Hydrolase</keyword>
<dbReference type="InterPro" id="IPR029062">
    <property type="entry name" value="Class_I_gatase-like"/>
</dbReference>
<keyword evidence="4" id="KW-0720">Serine protease</keyword>
<dbReference type="Proteomes" id="UP001379945">
    <property type="component" value="Unassembled WGS sequence"/>
</dbReference>
<evidence type="ECO:0000256" key="4">
    <source>
        <dbReference type="ARBA" id="ARBA00022825"/>
    </source>
</evidence>
<accession>A0ABU9C092</accession>